<dbReference type="Proteomes" id="UP001597102">
    <property type="component" value="Unassembled WGS sequence"/>
</dbReference>
<evidence type="ECO:0000313" key="1">
    <source>
        <dbReference type="EMBL" id="MFD0986501.1"/>
    </source>
</evidence>
<keyword evidence="2" id="KW-1185">Reference proteome</keyword>
<organism evidence="1 2">
    <name type="scientific">Methyloligella solikamskensis</name>
    <dbReference type="NCBI Taxonomy" id="1177756"/>
    <lineage>
        <taxon>Bacteria</taxon>
        <taxon>Pseudomonadati</taxon>
        <taxon>Pseudomonadota</taxon>
        <taxon>Alphaproteobacteria</taxon>
        <taxon>Hyphomicrobiales</taxon>
        <taxon>Hyphomicrobiaceae</taxon>
        <taxon>Methyloligella</taxon>
    </lineage>
</organism>
<gene>
    <name evidence="1" type="ORF">ACFQ2F_05265</name>
</gene>
<protein>
    <submittedName>
        <fullName evidence="1">Uncharacterized protein</fullName>
    </submittedName>
</protein>
<proteinExistence type="predicted"/>
<dbReference type="RefSeq" id="WP_379086753.1">
    <property type="nucleotide sequence ID" value="NZ_JBHTJO010000001.1"/>
</dbReference>
<comment type="caution">
    <text evidence="1">The sequence shown here is derived from an EMBL/GenBank/DDBJ whole genome shotgun (WGS) entry which is preliminary data.</text>
</comment>
<evidence type="ECO:0000313" key="2">
    <source>
        <dbReference type="Proteomes" id="UP001597102"/>
    </source>
</evidence>
<dbReference type="EMBL" id="JBHTJO010000001">
    <property type="protein sequence ID" value="MFD0986501.1"/>
    <property type="molecule type" value="Genomic_DNA"/>
</dbReference>
<sequence length="84" mass="8933">MPRQAETSAVQSQAKPKRPILALSGLCNDAADHVARARLALFDEKVDTEAAMNQLDDAITLLKSVVAASKSVLKDNEASLKKSA</sequence>
<name>A0ABW3J8U2_9HYPH</name>
<reference evidence="2" key="1">
    <citation type="journal article" date="2019" name="Int. J. Syst. Evol. Microbiol.">
        <title>The Global Catalogue of Microorganisms (GCM) 10K type strain sequencing project: providing services to taxonomists for standard genome sequencing and annotation.</title>
        <authorList>
            <consortium name="The Broad Institute Genomics Platform"/>
            <consortium name="The Broad Institute Genome Sequencing Center for Infectious Disease"/>
            <person name="Wu L."/>
            <person name="Ma J."/>
        </authorList>
    </citation>
    <scope>NUCLEOTIDE SEQUENCE [LARGE SCALE GENOMIC DNA]</scope>
    <source>
        <strain evidence="2">CCUG 61697</strain>
    </source>
</reference>
<accession>A0ABW3J8U2</accession>